<protein>
    <recommendedName>
        <fullName evidence="1">DUF7137 domain-containing protein</fullName>
    </recommendedName>
</protein>
<dbReference type="PANTHER" id="PTHR42028">
    <property type="entry name" value="CHROMOSOME 1, WHOLE GENOME SHOTGUN SEQUENCE"/>
    <property type="match status" value="1"/>
</dbReference>
<evidence type="ECO:0000313" key="2">
    <source>
        <dbReference type="EMBL" id="KAG0256720.1"/>
    </source>
</evidence>
<keyword evidence="3" id="KW-1185">Reference proteome</keyword>
<organism evidence="2 3">
    <name type="scientific">Actinomortierella ambigua</name>
    <dbReference type="NCBI Taxonomy" id="1343610"/>
    <lineage>
        <taxon>Eukaryota</taxon>
        <taxon>Fungi</taxon>
        <taxon>Fungi incertae sedis</taxon>
        <taxon>Mucoromycota</taxon>
        <taxon>Mortierellomycotina</taxon>
        <taxon>Mortierellomycetes</taxon>
        <taxon>Mortierellales</taxon>
        <taxon>Mortierellaceae</taxon>
        <taxon>Actinomortierella</taxon>
    </lineage>
</organism>
<dbReference type="InterPro" id="IPR055561">
    <property type="entry name" value="DUF7137"/>
</dbReference>
<dbReference type="AlphaFoldDB" id="A0A9P6U2G3"/>
<dbReference type="PANTHER" id="PTHR42028:SF1">
    <property type="entry name" value="YALI0E30657P"/>
    <property type="match status" value="1"/>
</dbReference>
<dbReference type="Pfam" id="PF23585">
    <property type="entry name" value="DUF7137"/>
    <property type="match status" value="1"/>
</dbReference>
<accession>A0A9P6U2G3</accession>
<proteinExistence type="predicted"/>
<name>A0A9P6U2G3_9FUNG</name>
<comment type="caution">
    <text evidence="2">The sequence shown here is derived from an EMBL/GenBank/DDBJ whole genome shotgun (WGS) entry which is preliminary data.</text>
</comment>
<dbReference type="Proteomes" id="UP000807716">
    <property type="component" value="Unassembled WGS sequence"/>
</dbReference>
<gene>
    <name evidence="2" type="ORF">DFQ27_005525</name>
</gene>
<sequence length="124" mass="13456">MLQPKQNTASPPLFAVGNNIVFEWAFDNQTLVFPPANLTIEVSLTANPKTIWPVANVTGTTTSVVWNTASVNQPPLSMGFYMVSVYDPKLGKQGVATSGHLMPYSDLQIGLYIPEPYIPRSGGM</sequence>
<evidence type="ECO:0000313" key="3">
    <source>
        <dbReference type="Proteomes" id="UP000807716"/>
    </source>
</evidence>
<dbReference type="EMBL" id="JAAAJB010000396">
    <property type="protein sequence ID" value="KAG0256720.1"/>
    <property type="molecule type" value="Genomic_DNA"/>
</dbReference>
<reference evidence="2" key="1">
    <citation type="journal article" date="2020" name="Fungal Divers.">
        <title>Resolving the Mortierellaceae phylogeny through synthesis of multi-gene phylogenetics and phylogenomics.</title>
        <authorList>
            <person name="Vandepol N."/>
            <person name="Liber J."/>
            <person name="Desiro A."/>
            <person name="Na H."/>
            <person name="Kennedy M."/>
            <person name="Barry K."/>
            <person name="Grigoriev I.V."/>
            <person name="Miller A.N."/>
            <person name="O'Donnell K."/>
            <person name="Stajich J.E."/>
            <person name="Bonito G."/>
        </authorList>
    </citation>
    <scope>NUCLEOTIDE SEQUENCE</scope>
    <source>
        <strain evidence="2">BC1065</strain>
    </source>
</reference>
<dbReference type="OrthoDB" id="2435509at2759"/>
<feature type="domain" description="DUF7137" evidence="1">
    <location>
        <begin position="1"/>
        <end position="122"/>
    </location>
</feature>
<evidence type="ECO:0000259" key="1">
    <source>
        <dbReference type="Pfam" id="PF23585"/>
    </source>
</evidence>